<name>A0ACC2GJ72_DALPE</name>
<organism evidence="1 2">
    <name type="scientific">Dallia pectoralis</name>
    <name type="common">Alaska blackfish</name>
    <dbReference type="NCBI Taxonomy" id="75939"/>
    <lineage>
        <taxon>Eukaryota</taxon>
        <taxon>Metazoa</taxon>
        <taxon>Chordata</taxon>
        <taxon>Craniata</taxon>
        <taxon>Vertebrata</taxon>
        <taxon>Euteleostomi</taxon>
        <taxon>Actinopterygii</taxon>
        <taxon>Neopterygii</taxon>
        <taxon>Teleostei</taxon>
        <taxon>Protacanthopterygii</taxon>
        <taxon>Esociformes</taxon>
        <taxon>Umbridae</taxon>
        <taxon>Dallia</taxon>
    </lineage>
</organism>
<dbReference type="EMBL" id="CM055739">
    <property type="protein sequence ID" value="KAJ8003503.1"/>
    <property type="molecule type" value="Genomic_DNA"/>
</dbReference>
<protein>
    <submittedName>
        <fullName evidence="1">Uncharacterized protein</fullName>
    </submittedName>
</protein>
<comment type="caution">
    <text evidence="1">The sequence shown here is derived from an EMBL/GenBank/DDBJ whole genome shotgun (WGS) entry which is preliminary data.</text>
</comment>
<proteinExistence type="predicted"/>
<reference evidence="1" key="1">
    <citation type="submission" date="2021-05" db="EMBL/GenBank/DDBJ databases">
        <authorList>
            <person name="Pan Q."/>
            <person name="Jouanno E."/>
            <person name="Zahm M."/>
            <person name="Klopp C."/>
            <person name="Cabau C."/>
            <person name="Louis A."/>
            <person name="Berthelot C."/>
            <person name="Parey E."/>
            <person name="Roest Crollius H."/>
            <person name="Montfort J."/>
            <person name="Robinson-Rechavi M."/>
            <person name="Bouchez O."/>
            <person name="Lampietro C."/>
            <person name="Lopez Roques C."/>
            <person name="Donnadieu C."/>
            <person name="Postlethwait J."/>
            <person name="Bobe J."/>
            <person name="Dillon D."/>
            <person name="Chandos A."/>
            <person name="von Hippel F."/>
            <person name="Guiguen Y."/>
        </authorList>
    </citation>
    <scope>NUCLEOTIDE SEQUENCE</scope>
    <source>
        <strain evidence="1">YG-Jan2019</strain>
    </source>
</reference>
<accession>A0ACC2GJ72</accession>
<dbReference type="Proteomes" id="UP001157502">
    <property type="component" value="Chromosome 12"/>
</dbReference>
<keyword evidence="2" id="KW-1185">Reference proteome</keyword>
<gene>
    <name evidence="1" type="ORF">DPEC_G00148990</name>
</gene>
<evidence type="ECO:0000313" key="1">
    <source>
        <dbReference type="EMBL" id="KAJ8003503.1"/>
    </source>
</evidence>
<evidence type="ECO:0000313" key="2">
    <source>
        <dbReference type="Proteomes" id="UP001157502"/>
    </source>
</evidence>
<sequence>MTSPFTLVSDTHARPGYLRRGKLLSRHSPPFEQFRGDQSVYPVRLKTGCTFITPRPVISARDAEQGFVGHPQSHFQELQTLTSLPSFVDKTHPPSRISRAWRWRFHRLPWLPGVCGKWLSCHCISIEVPEAPSSGDGPLFAGVTVSAVSTRRRITLTVAQFGGGVSQRLSPDGD</sequence>